<comment type="caution">
    <text evidence="1">The sequence shown here is derived from an EMBL/GenBank/DDBJ whole genome shotgun (WGS) entry which is preliminary data.</text>
</comment>
<keyword evidence="2" id="KW-1185">Reference proteome</keyword>
<name>A0AA91IQD1_9GAMM</name>
<protein>
    <recommendedName>
        <fullName evidence="3">NinB family phage DNA recombination protein</fullName>
    </recommendedName>
</protein>
<proteinExistence type="predicted"/>
<reference evidence="1 2" key="1">
    <citation type="submission" date="2016-04" db="EMBL/GenBank/DDBJ databases">
        <title>ATOL: Assembling a taxonomically balanced genome-scale reconstruction of the evolutionary history of the Enterobacteriaceae.</title>
        <authorList>
            <person name="Plunkett G.III."/>
            <person name="Neeno-Eckwall E.C."/>
            <person name="Glasner J.D."/>
            <person name="Perna N.T."/>
        </authorList>
    </citation>
    <scope>NUCLEOTIDE SEQUENCE [LARGE SCALE GENOMIC DNA]</scope>
    <source>
        <strain evidence="1 2">ATCC 12841</strain>
    </source>
</reference>
<dbReference type="SUPFAM" id="SSF103370">
    <property type="entry name" value="NinB"/>
    <property type="match status" value="1"/>
</dbReference>
<gene>
    <name evidence="1" type="ORF">M993_01477</name>
</gene>
<dbReference type="AlphaFoldDB" id="A0AA91IQD1"/>
<organism evidence="1 2">
    <name type="scientific">Obesumbacterium proteus ATCC 12841</name>
    <dbReference type="NCBI Taxonomy" id="1354268"/>
    <lineage>
        <taxon>Bacteria</taxon>
        <taxon>Pseudomonadati</taxon>
        <taxon>Pseudomonadota</taxon>
        <taxon>Gammaproteobacteria</taxon>
        <taxon>Enterobacterales</taxon>
        <taxon>Hafniaceae</taxon>
        <taxon>Obesumbacterium</taxon>
    </lineage>
</organism>
<evidence type="ECO:0000313" key="1">
    <source>
        <dbReference type="EMBL" id="OAT59767.1"/>
    </source>
</evidence>
<evidence type="ECO:0008006" key="3">
    <source>
        <dbReference type="Google" id="ProtNLM"/>
    </source>
</evidence>
<dbReference type="Gene3D" id="1.10.3790.10">
    <property type="entry name" value="NinB"/>
    <property type="match status" value="1"/>
</dbReference>
<dbReference type="InterPro" id="IPR008711">
    <property type="entry name" value="Recombinase_NinB"/>
</dbReference>
<dbReference type="Pfam" id="PF05772">
    <property type="entry name" value="NinB"/>
    <property type="match status" value="1"/>
</dbReference>
<accession>A0AA91IQD1</accession>
<dbReference type="Proteomes" id="UP000078431">
    <property type="component" value="Unassembled WGS sequence"/>
</dbReference>
<sequence length="147" mass="16604">MMNKQAYFLIDRHRQQNAIQFIQSLPVNPDSPLVVTIQERTRTLDQNARLWAMLNDISEQVIWHGLTLSSEDWKHIFTASLKGQRSAPGIEGGFVVLGQSTSRMTVGEMRDLIELIQAFGAEHNVKFGDDAIAAMRWAQQHNRSSAA</sequence>
<dbReference type="EMBL" id="LXEX01000024">
    <property type="protein sequence ID" value="OAT59767.1"/>
    <property type="molecule type" value="Genomic_DNA"/>
</dbReference>
<dbReference type="InterPro" id="IPR036619">
    <property type="entry name" value="NinB_sf"/>
</dbReference>
<evidence type="ECO:0000313" key="2">
    <source>
        <dbReference type="Proteomes" id="UP000078431"/>
    </source>
</evidence>